<dbReference type="Proteomes" id="UP000188318">
    <property type="component" value="Unassembled WGS sequence"/>
</dbReference>
<evidence type="ECO:0000313" key="2">
    <source>
        <dbReference type="EMBL" id="OOF90510.1"/>
    </source>
</evidence>
<dbReference type="AlphaFoldDB" id="A0A1R3R7R9"/>
<sequence>GVELPDDLILVHKFGDYYSLQARKSMTVDELNAKITDFLTMYGECLTKEE</sequence>
<gene>
    <name evidence="2" type="ORF">ASPCADRAFT_21360</name>
</gene>
<dbReference type="EMBL" id="KV907518">
    <property type="protein sequence ID" value="OOF90510.1"/>
    <property type="molecule type" value="Genomic_DNA"/>
</dbReference>
<evidence type="ECO:0000259" key="1">
    <source>
        <dbReference type="Pfam" id="PF18648"/>
    </source>
</evidence>
<dbReference type="Pfam" id="PF18648">
    <property type="entry name" value="ADPRTs_Tse2"/>
    <property type="match status" value="1"/>
</dbReference>
<proteinExistence type="predicted"/>
<feature type="non-terminal residue" evidence="2">
    <location>
        <position position="50"/>
    </location>
</feature>
<feature type="non-terminal residue" evidence="2">
    <location>
        <position position="1"/>
    </location>
</feature>
<accession>A0A1R3R7R9</accession>
<protein>
    <recommendedName>
        <fullName evidence="1">Tse2 ADP-ribosyltransferase toxin domain-containing protein</fullName>
    </recommendedName>
</protein>
<reference evidence="3" key="1">
    <citation type="journal article" date="2017" name="Genome Biol.">
        <title>Comparative genomics reveals high biological diversity and specific adaptations in the industrially and medically important fungal genus Aspergillus.</title>
        <authorList>
            <person name="de Vries R.P."/>
            <person name="Riley R."/>
            <person name="Wiebenga A."/>
            <person name="Aguilar-Osorio G."/>
            <person name="Amillis S."/>
            <person name="Uchima C.A."/>
            <person name="Anderluh G."/>
            <person name="Asadollahi M."/>
            <person name="Askin M."/>
            <person name="Barry K."/>
            <person name="Battaglia E."/>
            <person name="Bayram O."/>
            <person name="Benocci T."/>
            <person name="Braus-Stromeyer S.A."/>
            <person name="Caldana C."/>
            <person name="Canovas D."/>
            <person name="Cerqueira G.C."/>
            <person name="Chen F."/>
            <person name="Chen W."/>
            <person name="Choi C."/>
            <person name="Clum A."/>
            <person name="Dos Santos R.A."/>
            <person name="Damasio A.R."/>
            <person name="Diallinas G."/>
            <person name="Emri T."/>
            <person name="Fekete E."/>
            <person name="Flipphi M."/>
            <person name="Freyberg S."/>
            <person name="Gallo A."/>
            <person name="Gournas C."/>
            <person name="Habgood R."/>
            <person name="Hainaut M."/>
            <person name="Harispe M.L."/>
            <person name="Henrissat B."/>
            <person name="Hilden K.S."/>
            <person name="Hope R."/>
            <person name="Hossain A."/>
            <person name="Karabika E."/>
            <person name="Karaffa L."/>
            <person name="Karanyi Z."/>
            <person name="Krasevec N."/>
            <person name="Kuo A."/>
            <person name="Kusch H."/>
            <person name="LaButti K."/>
            <person name="Lagendijk E.L."/>
            <person name="Lapidus A."/>
            <person name="Levasseur A."/>
            <person name="Lindquist E."/>
            <person name="Lipzen A."/>
            <person name="Logrieco A.F."/>
            <person name="MacCabe A."/>
            <person name="Maekelae M.R."/>
            <person name="Malavazi I."/>
            <person name="Melin P."/>
            <person name="Meyer V."/>
            <person name="Mielnichuk N."/>
            <person name="Miskei M."/>
            <person name="Molnar A.P."/>
            <person name="Mule G."/>
            <person name="Ngan C.Y."/>
            <person name="Orejas M."/>
            <person name="Orosz E."/>
            <person name="Ouedraogo J.P."/>
            <person name="Overkamp K.M."/>
            <person name="Park H.-S."/>
            <person name="Perrone G."/>
            <person name="Piumi F."/>
            <person name="Punt P.J."/>
            <person name="Ram A.F."/>
            <person name="Ramon A."/>
            <person name="Rauscher S."/>
            <person name="Record E."/>
            <person name="Riano-Pachon D.M."/>
            <person name="Robert V."/>
            <person name="Roehrig J."/>
            <person name="Ruller R."/>
            <person name="Salamov A."/>
            <person name="Salih N.S."/>
            <person name="Samson R.A."/>
            <person name="Sandor E."/>
            <person name="Sanguinetti M."/>
            <person name="Schuetze T."/>
            <person name="Sepcic K."/>
            <person name="Shelest E."/>
            <person name="Sherlock G."/>
            <person name="Sophianopoulou V."/>
            <person name="Squina F.M."/>
            <person name="Sun H."/>
            <person name="Susca A."/>
            <person name="Todd R.B."/>
            <person name="Tsang A."/>
            <person name="Unkles S.E."/>
            <person name="van de Wiele N."/>
            <person name="van Rossen-Uffink D."/>
            <person name="Oliveira J.V."/>
            <person name="Vesth T.C."/>
            <person name="Visser J."/>
            <person name="Yu J.-H."/>
            <person name="Zhou M."/>
            <person name="Andersen M.R."/>
            <person name="Archer D.B."/>
            <person name="Baker S.E."/>
            <person name="Benoit I."/>
            <person name="Brakhage A.A."/>
            <person name="Braus G.H."/>
            <person name="Fischer R."/>
            <person name="Frisvad J.C."/>
            <person name="Goldman G.H."/>
            <person name="Houbraken J."/>
            <person name="Oakley B."/>
            <person name="Pocsi I."/>
            <person name="Scazzocchio C."/>
            <person name="Seiboth B."/>
            <person name="vanKuyk P.A."/>
            <person name="Wortman J."/>
            <person name="Dyer P.S."/>
            <person name="Grigoriev I.V."/>
        </authorList>
    </citation>
    <scope>NUCLEOTIDE SEQUENCE [LARGE SCALE GENOMIC DNA]</scope>
    <source>
        <strain evidence="3">ITEM 5010</strain>
    </source>
</reference>
<evidence type="ECO:0000313" key="3">
    <source>
        <dbReference type="Proteomes" id="UP000188318"/>
    </source>
</evidence>
<name>A0A1R3R7R9_ASPC5</name>
<feature type="domain" description="Tse2 ADP-ribosyltransferase toxin" evidence="1">
    <location>
        <begin position="1"/>
        <end position="50"/>
    </location>
</feature>
<organism evidence="2 3">
    <name type="scientific">Aspergillus carbonarius (strain ITEM 5010)</name>
    <dbReference type="NCBI Taxonomy" id="602072"/>
    <lineage>
        <taxon>Eukaryota</taxon>
        <taxon>Fungi</taxon>
        <taxon>Dikarya</taxon>
        <taxon>Ascomycota</taxon>
        <taxon>Pezizomycotina</taxon>
        <taxon>Eurotiomycetes</taxon>
        <taxon>Eurotiomycetidae</taxon>
        <taxon>Eurotiales</taxon>
        <taxon>Aspergillaceae</taxon>
        <taxon>Aspergillus</taxon>
        <taxon>Aspergillus subgen. Circumdati</taxon>
    </lineage>
</organism>
<dbReference type="VEuPathDB" id="FungiDB:ASPCADRAFT_21360"/>
<keyword evidence="3" id="KW-1185">Reference proteome</keyword>
<dbReference type="OrthoDB" id="10266325at2759"/>
<dbReference type="InterPro" id="IPR041018">
    <property type="entry name" value="ADPRTs_Tse2"/>
</dbReference>